<organism evidence="2">
    <name type="scientific">Leishmania guyanensis</name>
    <dbReference type="NCBI Taxonomy" id="5670"/>
    <lineage>
        <taxon>Eukaryota</taxon>
        <taxon>Discoba</taxon>
        <taxon>Euglenozoa</taxon>
        <taxon>Kinetoplastea</taxon>
        <taxon>Metakinetoplastina</taxon>
        <taxon>Trypanosomatida</taxon>
        <taxon>Trypanosomatidae</taxon>
        <taxon>Leishmaniinae</taxon>
        <taxon>Leishmania</taxon>
        <taxon>Leishmania guyanensis species complex</taxon>
    </lineage>
</organism>
<accession>A0A1E1J580</accession>
<feature type="compositionally biased region" description="Basic and acidic residues" evidence="1">
    <location>
        <begin position="237"/>
        <end position="247"/>
    </location>
</feature>
<proteinExistence type="predicted"/>
<protein>
    <submittedName>
        <fullName evidence="2">Uncharacterized protein</fullName>
    </submittedName>
</protein>
<evidence type="ECO:0000256" key="1">
    <source>
        <dbReference type="SAM" id="MobiDB-lite"/>
    </source>
</evidence>
<dbReference type="EMBL" id="CALQ01001647">
    <property type="protein sequence ID" value="CCM18756.1"/>
    <property type="molecule type" value="Genomic_DNA"/>
</dbReference>
<feature type="region of interest" description="Disordered" evidence="1">
    <location>
        <begin position="236"/>
        <end position="330"/>
    </location>
</feature>
<dbReference type="AlphaFoldDB" id="A0A1E1J580"/>
<feature type="compositionally biased region" description="Polar residues" evidence="1">
    <location>
        <begin position="283"/>
        <end position="304"/>
    </location>
</feature>
<evidence type="ECO:0000313" key="2">
    <source>
        <dbReference type="EMBL" id="CCM18756.1"/>
    </source>
</evidence>
<gene>
    <name evidence="2" type="primary">LgM4147LRVhigh.33.02020.00640</name>
    <name evidence="2" type="ORF">BN36_3362420</name>
</gene>
<feature type="compositionally biased region" description="Pro residues" evidence="1">
    <location>
        <begin position="251"/>
        <end position="277"/>
    </location>
</feature>
<sequence>MQMQGNVHPQQMEWLMQQQQQQQQHPQCISQPFAPRAYHLEPMNALQQRQQCGGAQGMMVGQQAGGSVAGGGLPAYGPGPMVRDMQNGYMNPLPAGAARSGAYGTHGVPGNNPMGHGVAGYAAGMGGTGTSQNGNPHNFTASFAGDTSGWNTINFNSIFNNVVDPQVQRAVAAQDDGKPLLFPPGHLLAQYPPEYQQQLVFYYRLLRLQYPELYQQYVDYYQMYYEPLYYPAPVPPPKDDLRVKEPQKQQLPPPQISMPPQQPVSPQPVYYPPPVEQPKPQSNLPRTASNLSGGQTLQSSLRRQNSMRRNEVNQLKNEGGLKRLPSMRQR</sequence>
<reference evidence="2" key="1">
    <citation type="submission" date="2012-08" db="EMBL/GenBank/DDBJ databases">
        <title>Comparative genomics of metastatic and non-metastatic Leishmania guyanensis provides insights into polygenic factors involved in Leishmania RNA virus infection.</title>
        <authorList>
            <person name="Smith D."/>
            <person name="Hertz-Fowler C."/>
            <person name="Martin R."/>
            <person name="Dickens N."/>
            <person name="Fasel N."/>
            <person name="Falquet L."/>
            <person name="Beverley S."/>
            <person name="Zangger H."/>
            <person name="Calderon-Copete S."/>
            <person name="Mottram J."/>
            <person name="Xenarios I."/>
        </authorList>
    </citation>
    <scope>NUCLEOTIDE SEQUENCE</scope>
    <source>
        <strain evidence="2">MHOM/BR/75/M4147/SSU:IR2SAT-LUC</strain>
    </source>
</reference>
<name>A0A1E1J580_LEIGU</name>